<proteinExistence type="predicted"/>
<keyword evidence="6" id="KW-1185">Reference proteome</keyword>
<dbReference type="AlphaFoldDB" id="A0A369UR15"/>
<evidence type="ECO:0000259" key="4">
    <source>
        <dbReference type="PROSITE" id="PS51352"/>
    </source>
</evidence>
<evidence type="ECO:0000256" key="3">
    <source>
        <dbReference type="SAM" id="SignalP"/>
    </source>
</evidence>
<dbReference type="PANTHER" id="PTHR35891">
    <property type="entry name" value="THIOL:DISULFIDE INTERCHANGE PROTEIN DSBA"/>
    <property type="match status" value="1"/>
</dbReference>
<name>A0A369UR15_9GAMM</name>
<evidence type="ECO:0000313" key="5">
    <source>
        <dbReference type="EMBL" id="RDD80759.1"/>
    </source>
</evidence>
<dbReference type="CDD" id="cd03019">
    <property type="entry name" value="DsbA_DsbA"/>
    <property type="match status" value="1"/>
</dbReference>
<dbReference type="InterPro" id="IPR050824">
    <property type="entry name" value="Thiol_disulfide_DsbA"/>
</dbReference>
<gene>
    <name evidence="5" type="ORF">DVJ77_16135</name>
</gene>
<dbReference type="InterPro" id="IPR023205">
    <property type="entry name" value="DsbA/DsbL"/>
</dbReference>
<feature type="domain" description="Thioredoxin" evidence="4">
    <location>
        <begin position="79"/>
        <end position="224"/>
    </location>
</feature>
<evidence type="ECO:0000256" key="1">
    <source>
        <dbReference type="ARBA" id="ARBA00022729"/>
    </source>
</evidence>
<dbReference type="Proteomes" id="UP000253782">
    <property type="component" value="Unassembled WGS sequence"/>
</dbReference>
<evidence type="ECO:0000256" key="2">
    <source>
        <dbReference type="SAM" id="MobiDB-lite"/>
    </source>
</evidence>
<dbReference type="PROSITE" id="PS51352">
    <property type="entry name" value="THIOREDOXIN_2"/>
    <property type="match status" value="1"/>
</dbReference>
<accession>A0A369UR15</accession>
<dbReference type="OrthoDB" id="9784896at2"/>
<protein>
    <submittedName>
        <fullName evidence="5">Thiol:disulfide interchange protein DsbA/DsbL</fullName>
    </submittedName>
</protein>
<dbReference type="RefSeq" id="WP_114846541.1">
    <property type="nucleotide sequence ID" value="NZ_JBHSPE010000002.1"/>
</dbReference>
<organism evidence="5 6">
    <name type="scientific">Dyella tabacisoli</name>
    <dbReference type="NCBI Taxonomy" id="2282381"/>
    <lineage>
        <taxon>Bacteria</taxon>
        <taxon>Pseudomonadati</taxon>
        <taxon>Pseudomonadota</taxon>
        <taxon>Gammaproteobacteria</taxon>
        <taxon>Lysobacterales</taxon>
        <taxon>Rhodanobacteraceae</taxon>
        <taxon>Dyella</taxon>
    </lineage>
</organism>
<dbReference type="PANTHER" id="PTHR35891:SF2">
    <property type="entry name" value="THIOL:DISULFIDE INTERCHANGE PROTEIN DSBA"/>
    <property type="match status" value="1"/>
</dbReference>
<feature type="chain" id="PRO_5016648162" evidence="3">
    <location>
        <begin position="17"/>
        <end position="301"/>
    </location>
</feature>
<dbReference type="InterPro" id="IPR036249">
    <property type="entry name" value="Thioredoxin-like_sf"/>
</dbReference>
<keyword evidence="1 3" id="KW-0732">Signal</keyword>
<dbReference type="Gene3D" id="3.40.30.10">
    <property type="entry name" value="Glutaredoxin"/>
    <property type="match status" value="1"/>
</dbReference>
<dbReference type="Pfam" id="PF13462">
    <property type="entry name" value="Thioredoxin_4"/>
    <property type="match status" value="1"/>
</dbReference>
<feature type="signal peptide" evidence="3">
    <location>
        <begin position="1"/>
        <end position="16"/>
    </location>
</feature>
<reference evidence="5 6" key="1">
    <citation type="submission" date="2018-07" db="EMBL/GenBank/DDBJ databases">
        <title>Dyella tabacisoli L4-6T, whole genome shotgun sequence.</title>
        <authorList>
            <person name="Zhou X.-K."/>
            <person name="Li W.-J."/>
            <person name="Duan Y.-Q."/>
        </authorList>
    </citation>
    <scope>NUCLEOTIDE SEQUENCE [LARGE SCALE GENOMIC DNA]</scope>
    <source>
        <strain evidence="5 6">L4-6</strain>
    </source>
</reference>
<dbReference type="EMBL" id="QQAH01000015">
    <property type="protein sequence ID" value="RDD80759.1"/>
    <property type="molecule type" value="Genomic_DNA"/>
</dbReference>
<dbReference type="SUPFAM" id="SSF52833">
    <property type="entry name" value="Thioredoxin-like"/>
    <property type="match status" value="1"/>
</dbReference>
<sequence>MLKRLPFLCAALLALAACSNNSSDNGSSAAPQPAAAPAASAAAAPAAPAAASTAPVAAAPAPAGTVATPPTATPAATPAAAPTEAPHAPATAFVDNGKWVAGKHYDLIEPAQRKLTSGSKIEVVEVFSYGCPACNQFHPMADQLAKSLPADAVMAYLPVSFNPAENFPMFQRAYYAAEALGVADKANDAMYDAVWKTSELTSLKPGGTSLKPASALPTIDDAAKVYAKFGADPKEFAAVAESFAINTKMKRADELVKAYGIQQTPTLVVNGKYRFTVSSAGGYTQSIELANWLVAKEAAGK</sequence>
<dbReference type="InterPro" id="IPR012336">
    <property type="entry name" value="Thioredoxin-like_fold"/>
</dbReference>
<comment type="caution">
    <text evidence="5">The sequence shown here is derived from an EMBL/GenBank/DDBJ whole genome shotgun (WGS) entry which is preliminary data.</text>
</comment>
<dbReference type="PROSITE" id="PS51257">
    <property type="entry name" value="PROKAR_LIPOPROTEIN"/>
    <property type="match status" value="1"/>
</dbReference>
<dbReference type="InterPro" id="IPR013766">
    <property type="entry name" value="Thioredoxin_domain"/>
</dbReference>
<feature type="region of interest" description="Disordered" evidence="2">
    <location>
        <begin position="60"/>
        <end position="86"/>
    </location>
</feature>
<evidence type="ECO:0000313" key="6">
    <source>
        <dbReference type="Proteomes" id="UP000253782"/>
    </source>
</evidence>